<dbReference type="PANTHER" id="PTHR24148:SF73">
    <property type="entry name" value="HET DOMAIN PROTEIN (AFU_ORTHOLOGUE AFUA_8G01020)"/>
    <property type="match status" value="1"/>
</dbReference>
<proteinExistence type="predicted"/>
<dbReference type="EMBL" id="JAFEKC020000017">
    <property type="protein sequence ID" value="KAK0510166.1"/>
    <property type="molecule type" value="Genomic_DNA"/>
</dbReference>
<gene>
    <name evidence="2" type="ORF">JMJ35_007560</name>
</gene>
<dbReference type="PANTHER" id="PTHR24148">
    <property type="entry name" value="ANKYRIN REPEAT DOMAIN-CONTAINING PROTEIN 39 HOMOLOG-RELATED"/>
    <property type="match status" value="1"/>
</dbReference>
<dbReference type="Proteomes" id="UP001166286">
    <property type="component" value="Unassembled WGS sequence"/>
</dbReference>
<comment type="caution">
    <text evidence="2">The sequence shown here is derived from an EMBL/GenBank/DDBJ whole genome shotgun (WGS) entry which is preliminary data.</text>
</comment>
<reference evidence="2" key="1">
    <citation type="submission" date="2023-03" db="EMBL/GenBank/DDBJ databases">
        <title>Complete genome of Cladonia borealis.</title>
        <authorList>
            <person name="Park H."/>
        </authorList>
    </citation>
    <scope>NUCLEOTIDE SEQUENCE</scope>
    <source>
        <strain evidence="2">ANT050790</strain>
    </source>
</reference>
<feature type="domain" description="Heterokaryon incompatibility" evidence="1">
    <location>
        <begin position="101"/>
        <end position="197"/>
    </location>
</feature>
<evidence type="ECO:0000313" key="3">
    <source>
        <dbReference type="Proteomes" id="UP001166286"/>
    </source>
</evidence>
<name>A0AA39QXD5_9LECA</name>
<dbReference type="InterPro" id="IPR010730">
    <property type="entry name" value="HET"/>
</dbReference>
<dbReference type="AlphaFoldDB" id="A0AA39QXD5"/>
<organism evidence="2 3">
    <name type="scientific">Cladonia borealis</name>
    <dbReference type="NCBI Taxonomy" id="184061"/>
    <lineage>
        <taxon>Eukaryota</taxon>
        <taxon>Fungi</taxon>
        <taxon>Dikarya</taxon>
        <taxon>Ascomycota</taxon>
        <taxon>Pezizomycotina</taxon>
        <taxon>Lecanoromycetes</taxon>
        <taxon>OSLEUM clade</taxon>
        <taxon>Lecanoromycetidae</taxon>
        <taxon>Lecanorales</taxon>
        <taxon>Lecanorineae</taxon>
        <taxon>Cladoniaceae</taxon>
        <taxon>Cladonia</taxon>
    </lineage>
</organism>
<dbReference type="InterPro" id="IPR052895">
    <property type="entry name" value="HetReg/Transcr_Mod"/>
</dbReference>
<protein>
    <recommendedName>
        <fullName evidence="1">Heterokaryon incompatibility domain-containing protein</fullName>
    </recommendedName>
</protein>
<accession>A0AA39QXD5</accession>
<evidence type="ECO:0000313" key="2">
    <source>
        <dbReference type="EMBL" id="KAK0510166.1"/>
    </source>
</evidence>
<sequence>MMNDVAESFLEIQASPELLREHMVRLSNHGYRRSRVGGWVAEMRVLIVHECSGVETTSSEAESRFSEVQPHLSPFSPHVLTSNNSILRLARRSALKEPSAYVAVSYCWHRQHSELSANISDKPFEVVCENLARRPSNTPPDVLYRSLTYAKAHNINALWIDQECIDQSDPMDKENGIQEMDKVYQESESPIAVLEFSFQSQTELDVFASISLTNERWFERAWTLQESVLAGVGMVLLLGCLGLHKPPNFGPTPGELEICIFDFQNTVANVRGMIEEGLAAGVWSDPSCAINASNCADVIWNYMPFIAPDLIPGSHIP</sequence>
<dbReference type="Pfam" id="PF06985">
    <property type="entry name" value="HET"/>
    <property type="match status" value="1"/>
</dbReference>
<keyword evidence="3" id="KW-1185">Reference proteome</keyword>
<evidence type="ECO:0000259" key="1">
    <source>
        <dbReference type="Pfam" id="PF06985"/>
    </source>
</evidence>